<dbReference type="Proteomes" id="UP000830671">
    <property type="component" value="Chromosome 1"/>
</dbReference>
<keyword evidence="2" id="KW-0472">Membrane</keyword>
<keyword evidence="4" id="KW-1185">Reference proteome</keyword>
<evidence type="ECO:0000256" key="1">
    <source>
        <dbReference type="SAM" id="MobiDB-lite"/>
    </source>
</evidence>
<sequence length="200" mass="22609">MAYQNPVILTNRLDEGPGYGLHVVVVVVTLLTLRLLLPTYFRWYCPPAHRNHYPSLKRFCGKPSTSQQCPPDLRPNEGSSSQSHGLSSLESRLASDSLITSAASEGLPAGRVHQAICCRSLDESYRLTDTGERKGGQEMDPAFSSQDLLWEEEYSRKGQSQRDFEEDEAHRYWTWDLTAQTWCHVEQSTGAVSWVPHQLD</sequence>
<dbReference type="EMBL" id="CP019471">
    <property type="protein sequence ID" value="UQC73678.1"/>
    <property type="molecule type" value="Genomic_DNA"/>
</dbReference>
<evidence type="ECO:0000313" key="4">
    <source>
        <dbReference type="Proteomes" id="UP000830671"/>
    </source>
</evidence>
<evidence type="ECO:0000313" key="3">
    <source>
        <dbReference type="EMBL" id="UQC73678.1"/>
    </source>
</evidence>
<dbReference type="RefSeq" id="XP_049135332.1">
    <property type="nucleotide sequence ID" value="XM_049279375.1"/>
</dbReference>
<feature type="transmembrane region" description="Helical" evidence="2">
    <location>
        <begin position="19"/>
        <end position="37"/>
    </location>
</feature>
<gene>
    <name evidence="3" type="ORF">CLUP02_00323</name>
</gene>
<feature type="region of interest" description="Disordered" evidence="1">
    <location>
        <begin position="64"/>
        <end position="87"/>
    </location>
</feature>
<keyword evidence="2" id="KW-1133">Transmembrane helix</keyword>
<feature type="compositionally biased region" description="Low complexity" evidence="1">
    <location>
        <begin position="77"/>
        <end position="87"/>
    </location>
</feature>
<organism evidence="3 4">
    <name type="scientific">Colletotrichum lupini</name>
    <dbReference type="NCBI Taxonomy" id="145971"/>
    <lineage>
        <taxon>Eukaryota</taxon>
        <taxon>Fungi</taxon>
        <taxon>Dikarya</taxon>
        <taxon>Ascomycota</taxon>
        <taxon>Pezizomycotina</taxon>
        <taxon>Sordariomycetes</taxon>
        <taxon>Hypocreomycetidae</taxon>
        <taxon>Glomerellales</taxon>
        <taxon>Glomerellaceae</taxon>
        <taxon>Colletotrichum</taxon>
        <taxon>Colletotrichum acutatum species complex</taxon>
    </lineage>
</organism>
<name>A0A9Q8SAV5_9PEZI</name>
<dbReference type="KEGG" id="clup:CLUP02_00323"/>
<reference evidence="3" key="1">
    <citation type="journal article" date="2021" name="Mol. Plant Microbe Interact.">
        <title>Complete Genome Sequence of the Plant-Pathogenic Fungus Colletotrichum lupini.</title>
        <authorList>
            <person name="Baroncelli R."/>
            <person name="Pensec F."/>
            <person name="Da Lio D."/>
            <person name="Boufleur T."/>
            <person name="Vicente I."/>
            <person name="Sarrocco S."/>
            <person name="Picot A."/>
            <person name="Baraldi E."/>
            <person name="Sukno S."/>
            <person name="Thon M."/>
            <person name="Le Floch G."/>
        </authorList>
    </citation>
    <scope>NUCLEOTIDE SEQUENCE</scope>
    <source>
        <strain evidence="3">IMI 504893</strain>
    </source>
</reference>
<dbReference type="GeneID" id="73334385"/>
<protein>
    <submittedName>
        <fullName evidence="3">Uncharacterized protein</fullName>
    </submittedName>
</protein>
<keyword evidence="2" id="KW-0812">Transmembrane</keyword>
<accession>A0A9Q8SAV5</accession>
<proteinExistence type="predicted"/>
<dbReference type="AlphaFoldDB" id="A0A9Q8SAV5"/>
<evidence type="ECO:0000256" key="2">
    <source>
        <dbReference type="SAM" id="Phobius"/>
    </source>
</evidence>